<dbReference type="GO" id="GO:0017004">
    <property type="term" value="P:cytochrome complex assembly"/>
    <property type="evidence" value="ECO:0007669"/>
    <property type="project" value="UniProtKB-KW"/>
</dbReference>
<evidence type="ECO:0000256" key="6">
    <source>
        <dbReference type="ARBA" id="ARBA00023004"/>
    </source>
</evidence>
<dbReference type="EMBL" id="ABIA03000002">
    <property type="protein sequence ID" value="EDQ33781.1"/>
    <property type="molecule type" value="Genomic_DNA"/>
</dbReference>
<comment type="similarity">
    <text evidence="1 7">Belongs to the CcmH/CycL/Ccl2/NrfF family.</text>
</comment>
<comment type="function">
    <text evidence="7">Possible subunit of a heme lyase.</text>
</comment>
<dbReference type="Pfam" id="PF03918">
    <property type="entry name" value="CcmH"/>
    <property type="match status" value="1"/>
</dbReference>
<proteinExistence type="inferred from homology"/>
<evidence type="ECO:0000256" key="1">
    <source>
        <dbReference type="ARBA" id="ARBA00010342"/>
    </source>
</evidence>
<dbReference type="eggNOG" id="COG3088">
    <property type="taxonomic scope" value="Bacteria"/>
</dbReference>
<comment type="caution">
    <text evidence="9">The sequence shown here is derived from an EMBL/GenBank/DDBJ whole genome shotgun (WGS) entry which is preliminary data.</text>
</comment>
<evidence type="ECO:0000256" key="3">
    <source>
        <dbReference type="ARBA" id="ARBA00022723"/>
    </source>
</evidence>
<feature type="chain" id="PRO_5011022592" description="Cytochrome c-type biogenesis protein" evidence="7">
    <location>
        <begin position="28"/>
        <end position="165"/>
    </location>
</feature>
<protein>
    <recommendedName>
        <fullName evidence="7">Cytochrome c-type biogenesis protein</fullName>
    </recommendedName>
</protein>
<reference evidence="9 10" key="2">
    <citation type="submission" date="2012-06" db="EMBL/GenBank/DDBJ databases">
        <authorList>
            <person name="Fiebig A."/>
        </authorList>
    </citation>
    <scope>NUCLEOTIDE SEQUENCE [LARGE SCALE GENOMIC DNA]</scope>
    <source>
        <strain evidence="9 10">DFL-43</strain>
    </source>
</reference>
<dbReference type="InterPro" id="IPR038297">
    <property type="entry name" value="CcmH/CycL/NrfF/Ccl2_sf"/>
</dbReference>
<accession>A9D3Z9</accession>
<dbReference type="HOGENOM" id="CLU_107187_2_0_5"/>
<evidence type="ECO:0000256" key="4">
    <source>
        <dbReference type="ARBA" id="ARBA00022729"/>
    </source>
</evidence>
<evidence type="ECO:0000313" key="10">
    <source>
        <dbReference type="Proteomes" id="UP000004291"/>
    </source>
</evidence>
<dbReference type="CDD" id="cd16378">
    <property type="entry name" value="CcmH_N"/>
    <property type="match status" value="1"/>
</dbReference>
<dbReference type="STRING" id="411684.HPDFL43_04990"/>
<name>A9D3Z9_HOEPD</name>
<dbReference type="GO" id="GO:0005886">
    <property type="term" value="C:plasma membrane"/>
    <property type="evidence" value="ECO:0007669"/>
    <property type="project" value="TreeGrafter"/>
</dbReference>
<keyword evidence="2 7" id="KW-0349">Heme</keyword>
<feature type="transmembrane region" description="Helical" evidence="7">
    <location>
        <begin position="111"/>
        <end position="130"/>
    </location>
</feature>
<evidence type="ECO:0000256" key="7">
    <source>
        <dbReference type="RuleBase" id="RU364112"/>
    </source>
</evidence>
<feature type="signal peptide" evidence="7">
    <location>
        <begin position="1"/>
        <end position="27"/>
    </location>
</feature>
<evidence type="ECO:0000259" key="8">
    <source>
        <dbReference type="Pfam" id="PF03918"/>
    </source>
</evidence>
<dbReference type="Gene3D" id="1.10.8.640">
    <property type="entry name" value="Cytochrome C biogenesis protein"/>
    <property type="match status" value="1"/>
</dbReference>
<keyword evidence="10" id="KW-1185">Reference proteome</keyword>
<evidence type="ECO:0000256" key="5">
    <source>
        <dbReference type="ARBA" id="ARBA00022748"/>
    </source>
</evidence>
<keyword evidence="7" id="KW-1133">Transmembrane helix</keyword>
<evidence type="ECO:0000256" key="2">
    <source>
        <dbReference type="ARBA" id="ARBA00022617"/>
    </source>
</evidence>
<dbReference type="InterPro" id="IPR005616">
    <property type="entry name" value="CcmH/CycL/Ccl2/NrfF_N"/>
</dbReference>
<dbReference type="Proteomes" id="UP000004291">
    <property type="component" value="Chromosome"/>
</dbReference>
<gene>
    <name evidence="9" type="ORF">HPDFL43_04990</name>
</gene>
<sequence>MMAGTRMMARLLALVLLAFALASPAAAVNPDEVLDDPALEERARALSLDLRCLVCQNQSIDDSNAELARDLRLLVRERLVAGDSDEAVIDYVVSRYGEFVLLTPRFSAQTLLLWGAPMLLLLAGIVVMLINARGRASAVTAPGQRLSEAEQAELAKVLEDRDRKG</sequence>
<keyword evidence="3 7" id="KW-0479">Metal-binding</keyword>
<reference evidence="9 10" key="1">
    <citation type="submission" date="2007-10" db="EMBL/GenBank/DDBJ databases">
        <authorList>
            <person name="Wagner-Dobler I."/>
            <person name="Ferriera S."/>
            <person name="Johnson J."/>
            <person name="Kravitz S."/>
            <person name="Beeson K."/>
            <person name="Sutton G."/>
            <person name="Rogers Y.-H."/>
            <person name="Friedman R."/>
            <person name="Frazier M."/>
            <person name="Venter J.C."/>
        </authorList>
    </citation>
    <scope>NUCLEOTIDE SEQUENCE [LARGE SCALE GENOMIC DNA]</scope>
    <source>
        <strain evidence="9 10">DFL-43</strain>
    </source>
</reference>
<feature type="domain" description="CcmH/CycL/Ccl2/NrfF N-terminal" evidence="8">
    <location>
        <begin position="16"/>
        <end position="158"/>
    </location>
</feature>
<keyword evidence="6 7" id="KW-0408">Iron</keyword>
<dbReference type="GO" id="GO:0046872">
    <property type="term" value="F:metal ion binding"/>
    <property type="evidence" value="ECO:0007669"/>
    <property type="project" value="UniProtKB-KW"/>
</dbReference>
<keyword evidence="7" id="KW-0472">Membrane</keyword>
<keyword evidence="5" id="KW-0201">Cytochrome c-type biogenesis</keyword>
<dbReference type="PANTHER" id="PTHR47870:SF1">
    <property type="entry name" value="CYTOCHROME C-TYPE BIOGENESIS PROTEIN CCMH"/>
    <property type="match status" value="1"/>
</dbReference>
<dbReference type="InterPro" id="IPR051263">
    <property type="entry name" value="C-type_cytochrome_biogenesis"/>
</dbReference>
<organism evidence="9 10">
    <name type="scientific">Hoeflea phototrophica (strain DSM 17068 / NCIMB 14078 / DFL-43)</name>
    <dbReference type="NCBI Taxonomy" id="411684"/>
    <lineage>
        <taxon>Bacteria</taxon>
        <taxon>Pseudomonadati</taxon>
        <taxon>Pseudomonadota</taxon>
        <taxon>Alphaproteobacteria</taxon>
        <taxon>Hyphomicrobiales</taxon>
        <taxon>Rhizobiaceae</taxon>
        <taxon>Hoeflea</taxon>
    </lineage>
</organism>
<keyword evidence="4 7" id="KW-0732">Signal</keyword>
<evidence type="ECO:0000313" key="9">
    <source>
        <dbReference type="EMBL" id="EDQ33781.1"/>
    </source>
</evidence>
<keyword evidence="7" id="KW-0812">Transmembrane</keyword>
<dbReference type="AlphaFoldDB" id="A9D3Z9"/>
<dbReference type="PANTHER" id="PTHR47870">
    <property type="entry name" value="CYTOCHROME C-TYPE BIOGENESIS PROTEIN CCMH"/>
    <property type="match status" value="1"/>
</dbReference>